<dbReference type="SMART" id="SM00450">
    <property type="entry name" value="RHOD"/>
    <property type="match status" value="2"/>
</dbReference>
<proteinExistence type="predicted"/>
<evidence type="ECO:0000313" key="5">
    <source>
        <dbReference type="Proteomes" id="UP000006053"/>
    </source>
</evidence>
<feature type="compositionally biased region" description="Polar residues" evidence="1">
    <location>
        <begin position="325"/>
        <end position="339"/>
    </location>
</feature>
<evidence type="ECO:0000313" key="4">
    <source>
        <dbReference type="EMBL" id="AFL98705.1"/>
    </source>
</evidence>
<dbReference type="OrthoDB" id="9800872at2"/>
<evidence type="ECO:0000259" key="3">
    <source>
        <dbReference type="PROSITE" id="PS50206"/>
    </source>
</evidence>
<feature type="chain" id="PRO_5003684867" evidence="2">
    <location>
        <begin position="25"/>
        <end position="347"/>
    </location>
</feature>
<dbReference type="KEGG" id="ddh:Desde_0229"/>
<dbReference type="eggNOG" id="COG2897">
    <property type="taxonomic scope" value="Bacteria"/>
</dbReference>
<dbReference type="STRING" id="756499.Desde_0229"/>
<dbReference type="PANTHER" id="PTHR43031">
    <property type="entry name" value="FAD-DEPENDENT OXIDOREDUCTASE"/>
    <property type="match status" value="1"/>
</dbReference>
<keyword evidence="2" id="KW-0732">Signal</keyword>
<dbReference type="SUPFAM" id="SSF52821">
    <property type="entry name" value="Rhodanese/Cell cycle control phosphatase"/>
    <property type="match status" value="2"/>
</dbReference>
<dbReference type="CDD" id="cd00158">
    <property type="entry name" value="RHOD"/>
    <property type="match status" value="2"/>
</dbReference>
<feature type="domain" description="Rhodanese" evidence="3">
    <location>
        <begin position="85"/>
        <end position="173"/>
    </location>
</feature>
<keyword evidence="4" id="KW-0808">Transferase</keyword>
<evidence type="ECO:0000256" key="1">
    <source>
        <dbReference type="SAM" id="MobiDB-lite"/>
    </source>
</evidence>
<evidence type="ECO:0000256" key="2">
    <source>
        <dbReference type="SAM" id="SignalP"/>
    </source>
</evidence>
<dbReference type="InterPro" id="IPR001763">
    <property type="entry name" value="Rhodanese-like_dom"/>
</dbReference>
<feature type="domain" description="Rhodanese" evidence="3">
    <location>
        <begin position="229"/>
        <end position="324"/>
    </location>
</feature>
<organism evidence="4 5">
    <name type="scientific">Desulfitobacterium dehalogenans (strain ATCC 51507 / DSM 9161 / JW/IU-DC1)</name>
    <dbReference type="NCBI Taxonomy" id="756499"/>
    <lineage>
        <taxon>Bacteria</taxon>
        <taxon>Bacillati</taxon>
        <taxon>Bacillota</taxon>
        <taxon>Clostridia</taxon>
        <taxon>Eubacteriales</taxon>
        <taxon>Desulfitobacteriaceae</taxon>
        <taxon>Desulfitobacterium</taxon>
    </lineage>
</organism>
<dbReference type="PROSITE" id="PS51257">
    <property type="entry name" value="PROKAR_LIPOPROTEIN"/>
    <property type="match status" value="1"/>
</dbReference>
<dbReference type="AlphaFoldDB" id="I4A421"/>
<dbReference type="InterPro" id="IPR050229">
    <property type="entry name" value="GlpE_sulfurtransferase"/>
</dbReference>
<keyword evidence="5" id="KW-1185">Reference proteome</keyword>
<name>I4A421_DESDJ</name>
<reference evidence="4 5" key="2">
    <citation type="journal article" date="2015" name="J. Bacteriol.">
        <title>Genomic, proteomic, and biochemical analysis of the organohalide respiratory pathway in Desulfitobacterium dehalogenans.</title>
        <authorList>
            <person name="Kruse T."/>
            <person name="van de Pas B.A."/>
            <person name="Atteia A."/>
            <person name="Krab K."/>
            <person name="Hagen W.R."/>
            <person name="Goodwin L."/>
            <person name="Chain P."/>
            <person name="Boeren S."/>
            <person name="Maphosa F."/>
            <person name="Schraa G."/>
            <person name="de Vos W.M."/>
            <person name="van der Oost J."/>
            <person name="Smidt H."/>
            <person name="Stams A.J."/>
        </authorList>
    </citation>
    <scope>NUCLEOTIDE SEQUENCE [LARGE SCALE GENOMIC DNA]</scope>
    <source>
        <strain evidence="5">ATCC 51507 / DSM 9161 / JW/IU-DC1</strain>
    </source>
</reference>
<dbReference type="EMBL" id="CP003348">
    <property type="protein sequence ID" value="AFL98705.1"/>
    <property type="molecule type" value="Genomic_DNA"/>
</dbReference>
<dbReference type="HOGENOM" id="CLU_067769_0_0_9"/>
<dbReference type="Gene3D" id="3.40.250.10">
    <property type="entry name" value="Rhodanese-like domain"/>
    <property type="match status" value="2"/>
</dbReference>
<feature type="signal peptide" evidence="2">
    <location>
        <begin position="1"/>
        <end position="24"/>
    </location>
</feature>
<dbReference type="InterPro" id="IPR036873">
    <property type="entry name" value="Rhodanese-like_dom_sf"/>
</dbReference>
<protein>
    <submittedName>
        <fullName evidence="4">Rhodanese-related sulfurtransferase</fullName>
    </submittedName>
</protein>
<dbReference type="GO" id="GO:0016740">
    <property type="term" value="F:transferase activity"/>
    <property type="evidence" value="ECO:0007669"/>
    <property type="project" value="UniProtKB-KW"/>
</dbReference>
<sequence precursor="true">MEKFRLLSLSILLSLSLILTGCSASSPSTPATTQPATQQPASTETPQSPTPEANVVQEAAEDYFANMPDDVYKISEKDFIAKVKANEAMFIMDVRQAKDYDAGHVKGAVNIPWGEEIAKNLANLPKDKTIMVYCYTGQTAGQTVALLNVAGFNAKSVNLGWNLGISKVEGVADVTEITANAVQEGKAEVEPEIQAAIADYFSKMAELKGTTYANYKISEDDAKKALDTKDPSVMFLSVRKAEDFAKGHIEGAVNIPFAKGMQTSFEQLPKDKKVIVYCYTGQTAGQTVAILRLMGYDAVSLNSGMGMPSTAGAGWANKGFPVVGTSENAAGSQPANAQPQPGAGDHS</sequence>
<reference evidence="5" key="1">
    <citation type="submission" date="2012-06" db="EMBL/GenBank/DDBJ databases">
        <title>Complete sequence of Desulfitobacterium dehalogenans ATCC 51507.</title>
        <authorList>
            <person name="Lucas S."/>
            <person name="Han J."/>
            <person name="Lapidus A."/>
            <person name="Cheng J.-F."/>
            <person name="Goodwin L."/>
            <person name="Pitluck S."/>
            <person name="Peters L."/>
            <person name="Ovchinnikova G."/>
            <person name="Teshima H."/>
            <person name="Detter J.C."/>
            <person name="Han C."/>
            <person name="Tapia R."/>
            <person name="Land M."/>
            <person name="Hauser L."/>
            <person name="Kyrpides N."/>
            <person name="Ivanova N."/>
            <person name="Pagani I."/>
            <person name="Kruse T."/>
            <person name="de Vos W.M."/>
            <person name="Smidt H."/>
            <person name="Woyke T."/>
        </authorList>
    </citation>
    <scope>NUCLEOTIDE SEQUENCE [LARGE SCALE GENOMIC DNA]</scope>
    <source>
        <strain evidence="5">ATCC 51507 / DSM 9161 / JW/IU-DC1</strain>
    </source>
</reference>
<feature type="region of interest" description="Disordered" evidence="1">
    <location>
        <begin position="26"/>
        <end position="52"/>
    </location>
</feature>
<dbReference type="PANTHER" id="PTHR43031:SF1">
    <property type="entry name" value="PYRIDINE NUCLEOTIDE-DISULPHIDE OXIDOREDUCTASE"/>
    <property type="match status" value="1"/>
</dbReference>
<gene>
    <name evidence="4" type="ordered locus">Desde_0229</name>
</gene>
<accession>I4A421</accession>
<dbReference type="RefSeq" id="WP_014792203.1">
    <property type="nucleotide sequence ID" value="NC_018017.1"/>
</dbReference>
<dbReference type="PROSITE" id="PS50206">
    <property type="entry name" value="RHODANESE_3"/>
    <property type="match status" value="2"/>
</dbReference>
<dbReference type="Proteomes" id="UP000006053">
    <property type="component" value="Chromosome"/>
</dbReference>
<feature type="region of interest" description="Disordered" evidence="1">
    <location>
        <begin position="324"/>
        <end position="347"/>
    </location>
</feature>
<dbReference type="Pfam" id="PF00581">
    <property type="entry name" value="Rhodanese"/>
    <property type="match status" value="2"/>
</dbReference>